<organism evidence="2 3">
    <name type="scientific">Lupinus albus</name>
    <name type="common">White lupine</name>
    <name type="synonym">Lupinus termis</name>
    <dbReference type="NCBI Taxonomy" id="3870"/>
    <lineage>
        <taxon>Eukaryota</taxon>
        <taxon>Viridiplantae</taxon>
        <taxon>Streptophyta</taxon>
        <taxon>Embryophyta</taxon>
        <taxon>Tracheophyta</taxon>
        <taxon>Spermatophyta</taxon>
        <taxon>Magnoliopsida</taxon>
        <taxon>eudicotyledons</taxon>
        <taxon>Gunneridae</taxon>
        <taxon>Pentapetalae</taxon>
        <taxon>rosids</taxon>
        <taxon>fabids</taxon>
        <taxon>Fabales</taxon>
        <taxon>Fabaceae</taxon>
        <taxon>Papilionoideae</taxon>
        <taxon>50 kb inversion clade</taxon>
        <taxon>genistoids sensu lato</taxon>
        <taxon>core genistoids</taxon>
        <taxon>Genisteae</taxon>
        <taxon>Lupinus</taxon>
    </lineage>
</organism>
<keyword evidence="3" id="KW-1185">Reference proteome</keyword>
<dbReference type="Proteomes" id="UP000447434">
    <property type="component" value="Chromosome 5"/>
</dbReference>
<sequence>MDPYMQHTCCTIFRVEKEAAAWLSIWFAVIWCIYLHRNRNVFKNDQLDFGKLNE</sequence>
<comment type="caution">
    <text evidence="2">The sequence shown here is derived from an EMBL/GenBank/DDBJ whole genome shotgun (WGS) entry which is preliminary data.</text>
</comment>
<keyword evidence="1" id="KW-0472">Membrane</keyword>
<evidence type="ECO:0000313" key="2">
    <source>
        <dbReference type="EMBL" id="KAE9614200.1"/>
    </source>
</evidence>
<accession>A0A6A4QJS5</accession>
<name>A0A6A4QJS5_LUPAL</name>
<dbReference type="AlphaFoldDB" id="A0A6A4QJS5"/>
<reference evidence="3" key="1">
    <citation type="journal article" date="2020" name="Nat. Commun.">
        <title>Genome sequence of the cluster root forming white lupin.</title>
        <authorList>
            <person name="Hufnagel B."/>
            <person name="Marques A."/>
            <person name="Soriano A."/>
            <person name="Marques L."/>
            <person name="Divol F."/>
            <person name="Doumas P."/>
            <person name="Sallet E."/>
            <person name="Mancinotti D."/>
            <person name="Carrere S."/>
            <person name="Marande W."/>
            <person name="Arribat S."/>
            <person name="Keller J."/>
            <person name="Huneau C."/>
            <person name="Blein T."/>
            <person name="Aime D."/>
            <person name="Laguerre M."/>
            <person name="Taylor J."/>
            <person name="Schubert V."/>
            <person name="Nelson M."/>
            <person name="Geu-Flores F."/>
            <person name="Crespi M."/>
            <person name="Gallardo-Guerrero K."/>
            <person name="Delaux P.-M."/>
            <person name="Salse J."/>
            <person name="Berges H."/>
            <person name="Guyot R."/>
            <person name="Gouzy J."/>
            <person name="Peret B."/>
        </authorList>
    </citation>
    <scope>NUCLEOTIDE SEQUENCE [LARGE SCALE GENOMIC DNA]</scope>
    <source>
        <strain evidence="3">cv. Amiga</strain>
    </source>
</reference>
<proteinExistence type="predicted"/>
<evidence type="ECO:0000256" key="1">
    <source>
        <dbReference type="SAM" id="Phobius"/>
    </source>
</evidence>
<feature type="transmembrane region" description="Helical" evidence="1">
    <location>
        <begin position="20"/>
        <end position="36"/>
    </location>
</feature>
<gene>
    <name evidence="2" type="ORF">Lalb_Chr05g0225451</name>
</gene>
<evidence type="ECO:0000313" key="3">
    <source>
        <dbReference type="Proteomes" id="UP000447434"/>
    </source>
</evidence>
<protein>
    <submittedName>
        <fullName evidence="2">Uncharacterized protein</fullName>
    </submittedName>
</protein>
<keyword evidence="1" id="KW-0812">Transmembrane</keyword>
<dbReference type="EMBL" id="WOCE01000005">
    <property type="protein sequence ID" value="KAE9614200.1"/>
    <property type="molecule type" value="Genomic_DNA"/>
</dbReference>
<keyword evidence="1" id="KW-1133">Transmembrane helix</keyword>